<keyword evidence="2" id="KW-1185">Reference proteome</keyword>
<sequence length="100" mass="10958">MNMPTGTGRLIPAAYARSGPMYPSWSWRTKLSGLNRGALNVLLRSYALPGISTSRASNMVMLMKRPPGLEALTSLRGLLNWIMLSLRCVRGPSTNTFCSL</sequence>
<accession>A0AAD9PFG0</accession>
<dbReference type="Proteomes" id="UP001209878">
    <property type="component" value="Unassembled WGS sequence"/>
</dbReference>
<name>A0AAD9PFG0_RIDPI</name>
<gene>
    <name evidence="1" type="ORF">NP493_10g07026</name>
</gene>
<proteinExistence type="predicted"/>
<evidence type="ECO:0000313" key="1">
    <source>
        <dbReference type="EMBL" id="KAK2193558.1"/>
    </source>
</evidence>
<dbReference type="AlphaFoldDB" id="A0AAD9PFG0"/>
<evidence type="ECO:0000313" key="2">
    <source>
        <dbReference type="Proteomes" id="UP001209878"/>
    </source>
</evidence>
<reference evidence="1" key="1">
    <citation type="journal article" date="2023" name="Mol. Biol. Evol.">
        <title>Third-Generation Sequencing Reveals the Adaptive Role of the Epigenome in Three Deep-Sea Polychaetes.</title>
        <authorList>
            <person name="Perez M."/>
            <person name="Aroh O."/>
            <person name="Sun Y."/>
            <person name="Lan Y."/>
            <person name="Juniper S.K."/>
            <person name="Young C.R."/>
            <person name="Angers B."/>
            <person name="Qian P.Y."/>
        </authorList>
    </citation>
    <scope>NUCLEOTIDE SEQUENCE</scope>
    <source>
        <strain evidence="1">R07B-5</strain>
    </source>
</reference>
<comment type="caution">
    <text evidence="1">The sequence shown here is derived from an EMBL/GenBank/DDBJ whole genome shotgun (WGS) entry which is preliminary data.</text>
</comment>
<dbReference type="EMBL" id="JAODUO010000011">
    <property type="protein sequence ID" value="KAK2193558.1"/>
    <property type="molecule type" value="Genomic_DNA"/>
</dbReference>
<organism evidence="1 2">
    <name type="scientific">Ridgeia piscesae</name>
    <name type="common">Tubeworm</name>
    <dbReference type="NCBI Taxonomy" id="27915"/>
    <lineage>
        <taxon>Eukaryota</taxon>
        <taxon>Metazoa</taxon>
        <taxon>Spiralia</taxon>
        <taxon>Lophotrochozoa</taxon>
        <taxon>Annelida</taxon>
        <taxon>Polychaeta</taxon>
        <taxon>Sedentaria</taxon>
        <taxon>Canalipalpata</taxon>
        <taxon>Sabellida</taxon>
        <taxon>Siboglinidae</taxon>
        <taxon>Ridgeia</taxon>
    </lineage>
</organism>
<protein>
    <submittedName>
        <fullName evidence="1">Uncharacterized protein</fullName>
    </submittedName>
</protein>